<dbReference type="Pfam" id="PF05362">
    <property type="entry name" value="Lon_C"/>
    <property type="match status" value="1"/>
</dbReference>
<accession>A0A845L7S0</accession>
<feature type="coiled-coil region" evidence="3">
    <location>
        <begin position="214"/>
        <end position="252"/>
    </location>
</feature>
<evidence type="ECO:0000313" key="6">
    <source>
        <dbReference type="EMBL" id="MZP41631.1"/>
    </source>
</evidence>
<dbReference type="Gene3D" id="3.30.230.10">
    <property type="match status" value="1"/>
</dbReference>
<sequence>MSAIKTLSAALLQSRRLPVDRLTVRCEPEMFEFSSTQEIPPLEEGIIGQPRAVKAMEFGLGAKHPGFHIYISGPIGSGKTGFAVTKVNQVAQGGRTPEDICYVNHFDQPDRPIVLTLPAGMGSELRRDVKELVEELHAEIRKALEGETHEKRRSAFLRQVETRLTAMFREMEELAKEEGFILQKGQSGIFTIPMTDEGKGMSKDDFDALEEKERQEINDREHQLESRLAEVLRRSRNMQKEANNHLKEIERDTAHQATKHLVEALKDKYKNHGKVVEFLANVQEDVLENLSDLKGSSSSEEEESAPASLILLARGQKASQQTRYDVNLFVENGAQVGAPVIVEANPTFTNLFGKIEYRSSFGSMATDFTMIKPGAVHQANGGYLILQALPLLSSPGAWEGLKRVLRTRELRIENLGEQLGLPTAATLKPEPVPVDIKVILIGNPRIYYLLYNMDEDFRKFFKVRVDFDSVMERNRENIRKYAAFVGSVCEREKLLPYTAEAVARVVDYSSRLVSHQRKLSTSFHDIKDMIVEAAMWAEGEGGTAVLAIHVDRAMEEKNYRVNRIEERIQETMQEGMLLIDTDGAVVGQVNGLAVLDLGDYAFGKPNRITARVYLGREGVIHIEREIRLSGQSHSKGVLILSSFFASRFAQERPLSLSAALTFEQLYDGIDGDSASSAELYALLSALSGLPIRQDIAVTGSVNQRGEVQPIGGVNEKIEGFFRLCQARGLTGAQGVLIPVQNVPNLVLEPAVLTAVERGQFHIYAVSHVDEGMEILTGVQAGTADEEGKYLPGTVNALVAEKLLHMEEKWQESAKQSRKARKTLGGDTGEKGLSKKGQKR</sequence>
<dbReference type="RefSeq" id="WP_161260210.1">
    <property type="nucleotide sequence ID" value="NZ_JAFBDC010000001.1"/>
</dbReference>
<dbReference type="SUPFAM" id="SSF52540">
    <property type="entry name" value="P-loop containing nucleoside triphosphate hydrolases"/>
    <property type="match status" value="1"/>
</dbReference>
<organism evidence="6 7">
    <name type="scientific">Heliomicrobium gestii</name>
    <name type="common">Heliobacterium gestii</name>
    <dbReference type="NCBI Taxonomy" id="2699"/>
    <lineage>
        <taxon>Bacteria</taxon>
        <taxon>Bacillati</taxon>
        <taxon>Bacillota</taxon>
        <taxon>Clostridia</taxon>
        <taxon>Eubacteriales</taxon>
        <taxon>Heliobacteriaceae</taxon>
        <taxon>Heliomicrobium</taxon>
    </lineage>
</organism>
<dbReference type="PROSITE" id="PS51786">
    <property type="entry name" value="LON_PROTEOLYTIC"/>
    <property type="match status" value="1"/>
</dbReference>
<evidence type="ECO:0000313" key="7">
    <source>
        <dbReference type="Proteomes" id="UP000471031"/>
    </source>
</evidence>
<dbReference type="AlphaFoldDB" id="A0A845L7S0"/>
<name>A0A845L7S0_HELGE</name>
<dbReference type="Pfam" id="PF13654">
    <property type="entry name" value="AAA_32"/>
    <property type="match status" value="1"/>
</dbReference>
<evidence type="ECO:0000259" key="5">
    <source>
        <dbReference type="PROSITE" id="PS51786"/>
    </source>
</evidence>
<dbReference type="InterPro" id="IPR020568">
    <property type="entry name" value="Ribosomal_Su5_D2-typ_SF"/>
</dbReference>
<dbReference type="Pfam" id="PF20436">
    <property type="entry name" value="LonB_AAA-LID"/>
    <property type="match status" value="1"/>
</dbReference>
<reference evidence="6 7" key="1">
    <citation type="submission" date="2020-01" db="EMBL/GenBank/DDBJ databases">
        <title>Whole genome sequence of Heliobacterium gestii DSM 11169.</title>
        <authorList>
            <person name="Kyndt J.A."/>
            <person name="Meyer T.E."/>
        </authorList>
    </citation>
    <scope>NUCLEOTIDE SEQUENCE [LARGE SCALE GENOMIC DNA]</scope>
    <source>
        <strain evidence="6 7">DSM 11169</strain>
    </source>
</reference>
<evidence type="ECO:0000256" key="4">
    <source>
        <dbReference type="SAM" id="MobiDB-lite"/>
    </source>
</evidence>
<keyword evidence="2" id="KW-0378">Hydrolase</keyword>
<gene>
    <name evidence="6" type="ORF">GTO89_01125</name>
</gene>
<dbReference type="SUPFAM" id="SSF54211">
    <property type="entry name" value="Ribosomal protein S5 domain 2-like"/>
    <property type="match status" value="1"/>
</dbReference>
<keyword evidence="7" id="KW-1185">Reference proteome</keyword>
<keyword evidence="2" id="KW-0720">Serine protease</keyword>
<dbReference type="PRINTS" id="PR00830">
    <property type="entry name" value="ENDOLAPTASE"/>
</dbReference>
<dbReference type="InterPro" id="IPR027417">
    <property type="entry name" value="P-loop_NTPase"/>
</dbReference>
<dbReference type="GO" id="GO:0004252">
    <property type="term" value="F:serine-type endopeptidase activity"/>
    <property type="evidence" value="ECO:0007669"/>
    <property type="project" value="UniProtKB-UniRule"/>
</dbReference>
<dbReference type="InterPro" id="IPR041699">
    <property type="entry name" value="AAA_32"/>
</dbReference>
<dbReference type="InterPro" id="IPR046843">
    <property type="entry name" value="LonB_AAA-LID"/>
</dbReference>
<evidence type="ECO:0000256" key="3">
    <source>
        <dbReference type="SAM" id="Coils"/>
    </source>
</evidence>
<evidence type="ECO:0000256" key="2">
    <source>
        <dbReference type="PROSITE-ProRule" id="PRU01122"/>
    </source>
</evidence>
<keyword evidence="3" id="KW-0175">Coiled coil</keyword>
<dbReference type="GO" id="GO:0004176">
    <property type="term" value="F:ATP-dependent peptidase activity"/>
    <property type="evidence" value="ECO:0007669"/>
    <property type="project" value="UniProtKB-UniRule"/>
</dbReference>
<dbReference type="InterPro" id="IPR046844">
    <property type="entry name" value="Lon-like_helical"/>
</dbReference>
<protein>
    <recommendedName>
        <fullName evidence="2">endopeptidase La</fullName>
        <ecNumber evidence="2">3.4.21.53</ecNumber>
    </recommendedName>
</protein>
<dbReference type="InterPro" id="IPR027065">
    <property type="entry name" value="Lon_Prtase"/>
</dbReference>
<feature type="active site" evidence="2">
    <location>
        <position position="716"/>
    </location>
</feature>
<evidence type="ECO:0000256" key="1">
    <source>
        <dbReference type="ARBA" id="ARBA00022670"/>
    </source>
</evidence>
<dbReference type="GO" id="GO:0005524">
    <property type="term" value="F:ATP binding"/>
    <property type="evidence" value="ECO:0007669"/>
    <property type="project" value="InterPro"/>
</dbReference>
<dbReference type="Gene3D" id="1.10.8.60">
    <property type="match status" value="1"/>
</dbReference>
<dbReference type="EMBL" id="WXEX01000001">
    <property type="protein sequence ID" value="MZP41631.1"/>
    <property type="molecule type" value="Genomic_DNA"/>
</dbReference>
<dbReference type="Pfam" id="PF20437">
    <property type="entry name" value="LonC_helical"/>
    <property type="match status" value="1"/>
</dbReference>
<feature type="domain" description="Lon proteolytic" evidence="5">
    <location>
        <begin position="583"/>
        <end position="778"/>
    </location>
</feature>
<feature type="active site" evidence="2">
    <location>
        <position position="673"/>
    </location>
</feature>
<feature type="region of interest" description="Disordered" evidence="4">
    <location>
        <begin position="809"/>
        <end position="839"/>
    </location>
</feature>
<dbReference type="InterPro" id="IPR008269">
    <property type="entry name" value="Lon_proteolytic"/>
</dbReference>
<keyword evidence="1 2" id="KW-0645">Protease</keyword>
<dbReference type="EC" id="3.4.21.53" evidence="2"/>
<dbReference type="Proteomes" id="UP000471031">
    <property type="component" value="Unassembled WGS sequence"/>
</dbReference>
<dbReference type="GO" id="GO:0030163">
    <property type="term" value="P:protein catabolic process"/>
    <property type="evidence" value="ECO:0007669"/>
    <property type="project" value="InterPro"/>
</dbReference>
<dbReference type="InterPro" id="IPR014721">
    <property type="entry name" value="Ribsml_uS5_D2-typ_fold_subgr"/>
</dbReference>
<proteinExistence type="inferred from homology"/>
<comment type="caution">
    <text evidence="6">The sequence shown here is derived from an EMBL/GenBank/DDBJ whole genome shotgun (WGS) entry which is preliminary data.</text>
</comment>
<comment type="catalytic activity">
    <reaction evidence="2">
        <text>Hydrolysis of proteins in presence of ATP.</text>
        <dbReference type="EC" id="3.4.21.53"/>
    </reaction>
</comment>
<dbReference type="GO" id="GO:0006508">
    <property type="term" value="P:proteolysis"/>
    <property type="evidence" value="ECO:0007669"/>
    <property type="project" value="UniProtKB-KW"/>
</dbReference>
<comment type="similarity">
    <text evidence="2">Belongs to the peptidase S16 family.</text>
</comment>
<dbReference type="OrthoDB" id="9758568at2"/>
<dbReference type="Gene3D" id="3.40.50.300">
    <property type="entry name" value="P-loop containing nucleotide triphosphate hydrolases"/>
    <property type="match status" value="2"/>
</dbReference>
<dbReference type="PANTHER" id="PTHR10046">
    <property type="entry name" value="ATP DEPENDENT LON PROTEASE FAMILY MEMBER"/>
    <property type="match status" value="1"/>
</dbReference>